<evidence type="ECO:0000313" key="2">
    <source>
        <dbReference type="EMBL" id="KAF0648061.1"/>
    </source>
</evidence>
<reference evidence="3 4" key="2">
    <citation type="submission" date="2016-09" db="EMBL/GenBank/DDBJ databases">
        <title>Streptomyces fradiae DSM40063, a candidate organism with high potential of specific P450 cytochromes.</title>
        <authorList>
            <person name="Grumaz C."/>
            <person name="Vainshtein Y."/>
            <person name="Kirstahler P."/>
            <person name="Sohn K."/>
        </authorList>
    </citation>
    <scope>NUCLEOTIDE SEQUENCE [LARGE SCALE GENOMIC DNA]</scope>
    <source>
        <strain evidence="3 4">DSM 40063</strain>
    </source>
</reference>
<name>A0A1Y2NXV8_STRFR</name>
<evidence type="ECO:0000313" key="3">
    <source>
        <dbReference type="EMBL" id="OSY52346.1"/>
    </source>
</evidence>
<evidence type="ECO:0000256" key="1">
    <source>
        <dbReference type="SAM" id="Phobius"/>
    </source>
</evidence>
<feature type="transmembrane region" description="Helical" evidence="1">
    <location>
        <begin position="207"/>
        <end position="225"/>
    </location>
</feature>
<evidence type="ECO:0000313" key="5">
    <source>
        <dbReference type="Proteomes" id="UP000731519"/>
    </source>
</evidence>
<feature type="transmembrane region" description="Helical" evidence="1">
    <location>
        <begin position="99"/>
        <end position="118"/>
    </location>
</feature>
<accession>A0A1Y2NXV8</accession>
<dbReference type="AlphaFoldDB" id="A0A1Y2NXV8"/>
<sequence length="316" mass="35380">MAGGTPRAGDRVMGIMEPEMRPARREPEGCLVAAVRLPVRIVVLVVVVPVRMLWDLLALCARTLHRTVLRPLGRCLLVIPFTWLWRAVLTPLGRGAGRLVQYLVVAPAVWGWRYLVVAPARWLWRYLVVAPARWLWRSVLVPVGRGLARLADALLTYLVVAPARWLWRGVLAPAGAGIAWLVRHLVVAPALWGWRWVLVPVGRGAAWLLRTLVAVPLVTLWRWVLVPLGRGLAFLGREVAAAFAVAWRVAGYVSRAAGRAVKWALWQTVGRPARWFYRSVCTPLGHFARDAVWRPARDAVRAALSTARRTLRRALL</sequence>
<feature type="transmembrane region" description="Helical" evidence="1">
    <location>
        <begin position="72"/>
        <end position="93"/>
    </location>
</feature>
<feature type="transmembrane region" description="Helical" evidence="1">
    <location>
        <begin position="41"/>
        <end position="60"/>
    </location>
</feature>
<evidence type="ECO:0000313" key="4">
    <source>
        <dbReference type="Proteomes" id="UP000194318"/>
    </source>
</evidence>
<reference evidence="2 5" key="1">
    <citation type="submission" date="2013-05" db="EMBL/GenBank/DDBJ databases">
        <title>Genome Sequence of Streptomyces fradiae.</title>
        <authorList>
            <person name="Kirby R."/>
        </authorList>
    </citation>
    <scope>NUCLEOTIDE SEQUENCE [LARGE SCALE GENOMIC DNA]</scope>
    <source>
        <strain evidence="2 5">ATCC 10745</strain>
    </source>
</reference>
<feature type="transmembrane region" description="Helical" evidence="1">
    <location>
        <begin position="165"/>
        <end position="186"/>
    </location>
</feature>
<protein>
    <submittedName>
        <fullName evidence="3">Uncharacterized protein</fullName>
    </submittedName>
</protein>
<dbReference type="Proteomes" id="UP000731519">
    <property type="component" value="Unassembled WGS sequence"/>
</dbReference>
<keyword evidence="1" id="KW-0472">Membrane</keyword>
<comment type="caution">
    <text evidence="3">The sequence shown here is derived from an EMBL/GenBank/DDBJ whole genome shotgun (WGS) entry which is preliminary data.</text>
</comment>
<keyword evidence="5" id="KW-1185">Reference proteome</keyword>
<keyword evidence="1" id="KW-1133">Transmembrane helix</keyword>
<proteinExistence type="predicted"/>
<keyword evidence="1" id="KW-0812">Transmembrane</keyword>
<dbReference type="Proteomes" id="UP000194318">
    <property type="component" value="Unassembled WGS sequence"/>
</dbReference>
<dbReference type="EMBL" id="ASYR01000028">
    <property type="protein sequence ID" value="KAF0648061.1"/>
    <property type="molecule type" value="Genomic_DNA"/>
</dbReference>
<dbReference type="EMBL" id="MIFZ01000184">
    <property type="protein sequence ID" value="OSY52346.1"/>
    <property type="molecule type" value="Genomic_DNA"/>
</dbReference>
<organism evidence="3 4">
    <name type="scientific">Streptomyces fradiae ATCC 10745 = DSM 40063</name>
    <dbReference type="NCBI Taxonomy" id="1319510"/>
    <lineage>
        <taxon>Bacteria</taxon>
        <taxon>Bacillati</taxon>
        <taxon>Actinomycetota</taxon>
        <taxon>Actinomycetes</taxon>
        <taxon>Kitasatosporales</taxon>
        <taxon>Streptomycetaceae</taxon>
        <taxon>Streptomyces</taxon>
    </lineage>
</organism>
<gene>
    <name evidence="3" type="ORF">BG846_01995</name>
    <name evidence="2" type="ORF">K701_19990</name>
</gene>